<keyword evidence="2" id="KW-0808">Transferase</keyword>
<accession>A0A5Q0QEA2</accession>
<feature type="domain" description="Methyltransferase FkbM" evidence="1">
    <location>
        <begin position="19"/>
        <end position="185"/>
    </location>
</feature>
<evidence type="ECO:0000313" key="2">
    <source>
        <dbReference type="EMBL" id="QGA28145.1"/>
    </source>
</evidence>
<dbReference type="KEGG" id="sphe:GFH32_01545"/>
<dbReference type="PANTHER" id="PTHR34009:SF2">
    <property type="entry name" value="PROTEIN STAR"/>
    <property type="match status" value="1"/>
</dbReference>
<dbReference type="GO" id="GO:0006888">
    <property type="term" value="P:endoplasmic reticulum to Golgi vesicle-mediated transport"/>
    <property type="evidence" value="ECO:0007669"/>
    <property type="project" value="TreeGrafter"/>
</dbReference>
<reference evidence="2 3" key="1">
    <citation type="submission" date="2019-10" db="EMBL/GenBank/DDBJ databases">
        <authorList>
            <person name="Dong K."/>
        </authorList>
    </citation>
    <scope>NUCLEOTIDE SEQUENCE [LARGE SCALE GENOMIC DNA]</scope>
    <source>
        <strain evidence="3">dk4302</strain>
    </source>
</reference>
<dbReference type="Pfam" id="PF05050">
    <property type="entry name" value="Methyltransf_21"/>
    <property type="match status" value="1"/>
</dbReference>
<dbReference type="GO" id="GO:0032259">
    <property type="term" value="P:methylation"/>
    <property type="evidence" value="ECO:0007669"/>
    <property type="project" value="UniProtKB-KW"/>
</dbReference>
<name>A0A5Q0QEA2_9SPHI</name>
<dbReference type="EMBL" id="CP045652">
    <property type="protein sequence ID" value="QGA28145.1"/>
    <property type="molecule type" value="Genomic_DNA"/>
</dbReference>
<keyword evidence="3" id="KW-1185">Reference proteome</keyword>
<evidence type="ECO:0000259" key="1">
    <source>
        <dbReference type="Pfam" id="PF05050"/>
    </source>
</evidence>
<dbReference type="GO" id="GO:0005886">
    <property type="term" value="C:plasma membrane"/>
    <property type="evidence" value="ECO:0007669"/>
    <property type="project" value="TreeGrafter"/>
</dbReference>
<proteinExistence type="predicted"/>
<dbReference type="GO" id="GO:0005737">
    <property type="term" value="C:cytoplasm"/>
    <property type="evidence" value="ECO:0007669"/>
    <property type="project" value="GOC"/>
</dbReference>
<organism evidence="2 3">
    <name type="scientific">Sphingobacterium zhuxiongii</name>
    <dbReference type="NCBI Taxonomy" id="2662364"/>
    <lineage>
        <taxon>Bacteria</taxon>
        <taxon>Pseudomonadati</taxon>
        <taxon>Bacteroidota</taxon>
        <taxon>Sphingobacteriia</taxon>
        <taxon>Sphingobacteriales</taxon>
        <taxon>Sphingobacteriaceae</taxon>
        <taxon>Sphingobacterium</taxon>
    </lineage>
</organism>
<dbReference type="PANTHER" id="PTHR34009">
    <property type="entry name" value="PROTEIN STAR"/>
    <property type="match status" value="1"/>
</dbReference>
<dbReference type="InterPro" id="IPR029063">
    <property type="entry name" value="SAM-dependent_MTases_sf"/>
</dbReference>
<dbReference type="InterPro" id="IPR053202">
    <property type="entry name" value="EGF_Rcpt_Signaling_Reg"/>
</dbReference>
<gene>
    <name evidence="2" type="ORF">GFH32_01545</name>
</gene>
<dbReference type="Proteomes" id="UP000326921">
    <property type="component" value="Chromosome"/>
</dbReference>
<dbReference type="GO" id="GO:0016197">
    <property type="term" value="P:endosomal transport"/>
    <property type="evidence" value="ECO:0007669"/>
    <property type="project" value="TreeGrafter"/>
</dbReference>
<protein>
    <submittedName>
        <fullName evidence="2">SAM-dependent methyltransferase</fullName>
    </submittedName>
</protein>
<evidence type="ECO:0000313" key="3">
    <source>
        <dbReference type="Proteomes" id="UP000326921"/>
    </source>
</evidence>
<dbReference type="InterPro" id="IPR006342">
    <property type="entry name" value="FkbM_mtfrase"/>
</dbReference>
<dbReference type="SUPFAM" id="SSF53335">
    <property type="entry name" value="S-adenosyl-L-methionine-dependent methyltransferases"/>
    <property type="match status" value="1"/>
</dbReference>
<dbReference type="AlphaFoldDB" id="A0A5Q0QEA2"/>
<dbReference type="GO" id="GO:0008168">
    <property type="term" value="F:methyltransferase activity"/>
    <property type="evidence" value="ECO:0007669"/>
    <property type="project" value="UniProtKB-KW"/>
</dbReference>
<keyword evidence="2" id="KW-0489">Methyltransferase</keyword>
<sequence length="201" mass="23718">MLIRSFYETRKHYKGYFVDVGAHHPYRFSNTMFFYKQGWRGINIEPSPDAMKWFRWFRRRDVNLNIGISASPQELTYYCFNEPALNGFSKEISEKRDGLNQKYHLVNSIPVPTLPLAEVLDKHLPKGQEIDFLSIDAEGFDFIVLQSNDWERYRPIFVLVEEELSIKDLSQSAVYRFLNEKGYELAGKTKRTLVFKRADTL</sequence>
<dbReference type="Gene3D" id="3.40.50.150">
    <property type="entry name" value="Vaccinia Virus protein VP39"/>
    <property type="match status" value="1"/>
</dbReference>